<dbReference type="Proteomes" id="UP000708208">
    <property type="component" value="Unassembled WGS sequence"/>
</dbReference>
<reference evidence="1" key="1">
    <citation type="submission" date="2021-06" db="EMBL/GenBank/DDBJ databases">
        <authorList>
            <person name="Hodson N. C."/>
            <person name="Mongue J. A."/>
            <person name="Jaron S. K."/>
        </authorList>
    </citation>
    <scope>NUCLEOTIDE SEQUENCE</scope>
</reference>
<evidence type="ECO:0000313" key="1">
    <source>
        <dbReference type="EMBL" id="CAG7829687.1"/>
    </source>
</evidence>
<dbReference type="AlphaFoldDB" id="A0A8J2LCM7"/>
<keyword evidence="2" id="KW-1185">Reference proteome</keyword>
<dbReference type="EMBL" id="CAJVCH010552507">
    <property type="protein sequence ID" value="CAG7829687.1"/>
    <property type="molecule type" value="Genomic_DNA"/>
</dbReference>
<evidence type="ECO:0000313" key="2">
    <source>
        <dbReference type="Proteomes" id="UP000708208"/>
    </source>
</evidence>
<organism evidence="1 2">
    <name type="scientific">Allacma fusca</name>
    <dbReference type="NCBI Taxonomy" id="39272"/>
    <lineage>
        <taxon>Eukaryota</taxon>
        <taxon>Metazoa</taxon>
        <taxon>Ecdysozoa</taxon>
        <taxon>Arthropoda</taxon>
        <taxon>Hexapoda</taxon>
        <taxon>Collembola</taxon>
        <taxon>Symphypleona</taxon>
        <taxon>Sminthuridae</taxon>
        <taxon>Allacma</taxon>
    </lineage>
</organism>
<accession>A0A8J2LCM7</accession>
<gene>
    <name evidence="1" type="ORF">AFUS01_LOCUS39538</name>
</gene>
<name>A0A8J2LCM7_9HEXA</name>
<comment type="caution">
    <text evidence="1">The sequence shown here is derived from an EMBL/GenBank/DDBJ whole genome shotgun (WGS) entry which is preliminary data.</text>
</comment>
<protein>
    <submittedName>
        <fullName evidence="1">Uncharacterized protein</fullName>
    </submittedName>
</protein>
<proteinExistence type="predicted"/>
<sequence>MVKVKKSFGNVKCDPMYTHLKYICTKVKYARVRQVIFTSSFSNRSALSETRGYRDSDVSGAILFEYKRFLIPISFYFGLDSNLPTAPCCVITIISDTQDRHRSLLASATTAYIDKHKWNHLLSAVNQINPSSIGNRTELQLKSLVLKRITNSLYVT</sequence>